<proteinExistence type="predicted"/>
<gene>
    <name evidence="1" type="ORF">QFC22_003733</name>
</gene>
<reference evidence="1" key="1">
    <citation type="submission" date="2023-04" db="EMBL/GenBank/DDBJ databases">
        <title>Draft Genome sequencing of Naganishia species isolated from polar environments using Oxford Nanopore Technology.</title>
        <authorList>
            <person name="Leo P."/>
            <person name="Venkateswaran K."/>
        </authorList>
    </citation>
    <scope>NUCLEOTIDE SEQUENCE</scope>
    <source>
        <strain evidence="1">MNA-CCFEE 5425</strain>
    </source>
</reference>
<accession>A0ACC2X6G0</accession>
<keyword evidence="2" id="KW-1185">Reference proteome</keyword>
<evidence type="ECO:0000313" key="2">
    <source>
        <dbReference type="Proteomes" id="UP001243375"/>
    </source>
</evidence>
<organism evidence="1 2">
    <name type="scientific">Naganishia vaughanmartiniae</name>
    <dbReference type="NCBI Taxonomy" id="1424756"/>
    <lineage>
        <taxon>Eukaryota</taxon>
        <taxon>Fungi</taxon>
        <taxon>Dikarya</taxon>
        <taxon>Basidiomycota</taxon>
        <taxon>Agaricomycotina</taxon>
        <taxon>Tremellomycetes</taxon>
        <taxon>Filobasidiales</taxon>
        <taxon>Filobasidiaceae</taxon>
        <taxon>Naganishia</taxon>
    </lineage>
</organism>
<sequence>MSTGFAFAHDSITTTSSLPRSQPFARTTPRTGRKLTPVDQERLAAREAIIRAKMKARAARKAEGVDSEIVRTMEKPDDGAGSRPATVSSDMTEPAKADGGDYSITRPAIHQDSILRRPSPTGRSTLKPLILASSASVSPRLSISRTKERPYSAITMGLGLPVALPSTAKAIMTEQVREESKQVNGVPRRKVMKRQPSALELKYQSPPESLYNSSGSLSASPSPDQKRISLRLLSPRTPNNGNCFSSSPTAITTPQSHSPSSNRTQTFTNFTSYASLYGSMSPRTPVSPSPYTGILTPTYTASSRDRVNKHVDPPFPTDTNDDDLVEREFRRMSMYLMDPYQRSPSSPSPVVRDGPSSRKARVSPVAGAATVDDRQRHVTVIAERGKRSDTSSCKKDNTLPNTSTLNALSTPGERKIAKRSVTPAFRTKTVGTSASVITGLYASGAADAGRRHGMEFSRDVDVPAPPVWTYRSQLGDTFQVLMRHGSRMMDVGRKASLHGNDKNLSSLLSRRPSSSLKSDIPLFPPPLVPLPPLPADVQCSTDPSSGKEKWSVDTHRSIVREGGVTFDGNRVNDNVSTLLFAERRRILGLLTSMYVACSSFKQRSTVLATDGTCFDDKKAHDEGDDDTPASAPARGEHGMEVHVPGIASPSVTTHFAAASIGRHEIRSVEAYGSSVTGAKTTSSMHDRSDSMISVYSMPDEVVLSNIVSRFPPPQARRSDEGLPSSQPACAQLASSDTITNLLEFFIGCSTPRKSSSSTSANPSFDEDLTCIDLKESFDRFDRDLALGRQRTRQSIASLGASSCGSVGGPSTPLISSRAFQDRNVMTSPEIRISAWDGAGLVGCYDYSIHRDDQHSIKGDLGVHGTAGRVHAPELWEFGRAGISGTSTGKGDRQESPEEIFQSVSVHHKPDIAPPQQKTLDATSDSSRSSISHHDVSEVSREVHARSSTRPLSLIAPSATDLADWGEPEVLGGSC</sequence>
<comment type="caution">
    <text evidence="1">The sequence shown here is derived from an EMBL/GenBank/DDBJ whole genome shotgun (WGS) entry which is preliminary data.</text>
</comment>
<dbReference type="EMBL" id="JASBWU010000009">
    <property type="protein sequence ID" value="KAJ9119241.1"/>
    <property type="molecule type" value="Genomic_DNA"/>
</dbReference>
<protein>
    <submittedName>
        <fullName evidence="1">Uncharacterized protein</fullName>
    </submittedName>
</protein>
<evidence type="ECO:0000313" key="1">
    <source>
        <dbReference type="EMBL" id="KAJ9119241.1"/>
    </source>
</evidence>
<name>A0ACC2X6G0_9TREE</name>
<dbReference type="Proteomes" id="UP001243375">
    <property type="component" value="Unassembled WGS sequence"/>
</dbReference>